<keyword evidence="2" id="KW-1185">Reference proteome</keyword>
<name>A0A5A7QM31_STRAF</name>
<dbReference type="Proteomes" id="UP000325081">
    <property type="component" value="Unassembled WGS sequence"/>
</dbReference>
<dbReference type="EMBL" id="BKCP01007515">
    <property type="protein sequence ID" value="GER46269.1"/>
    <property type="molecule type" value="Genomic_DNA"/>
</dbReference>
<proteinExistence type="predicted"/>
<comment type="caution">
    <text evidence="1">The sequence shown here is derived from an EMBL/GenBank/DDBJ whole genome shotgun (WGS) entry which is preliminary data.</text>
</comment>
<dbReference type="AlphaFoldDB" id="A0A5A7QM31"/>
<dbReference type="GO" id="GO:0016787">
    <property type="term" value="F:hydrolase activity"/>
    <property type="evidence" value="ECO:0007669"/>
    <property type="project" value="UniProtKB-KW"/>
</dbReference>
<keyword evidence="1" id="KW-0378">Hydrolase</keyword>
<evidence type="ECO:0000313" key="1">
    <source>
        <dbReference type="EMBL" id="GER46269.1"/>
    </source>
</evidence>
<gene>
    <name evidence="1" type="ORF">STAS_23296</name>
</gene>
<organism evidence="1 2">
    <name type="scientific">Striga asiatica</name>
    <name type="common">Asiatic witchweed</name>
    <name type="synonym">Buchnera asiatica</name>
    <dbReference type="NCBI Taxonomy" id="4170"/>
    <lineage>
        <taxon>Eukaryota</taxon>
        <taxon>Viridiplantae</taxon>
        <taxon>Streptophyta</taxon>
        <taxon>Embryophyta</taxon>
        <taxon>Tracheophyta</taxon>
        <taxon>Spermatophyta</taxon>
        <taxon>Magnoliopsida</taxon>
        <taxon>eudicotyledons</taxon>
        <taxon>Gunneridae</taxon>
        <taxon>Pentapetalae</taxon>
        <taxon>asterids</taxon>
        <taxon>lamiids</taxon>
        <taxon>Lamiales</taxon>
        <taxon>Orobanchaceae</taxon>
        <taxon>Buchnereae</taxon>
        <taxon>Striga</taxon>
    </lineage>
</organism>
<protein>
    <submittedName>
        <fullName evidence="1">P-loop containing nucleoside triphosphatehydrolases superfamily protein</fullName>
    </submittedName>
</protein>
<accession>A0A5A7QM31</accession>
<reference evidence="2" key="1">
    <citation type="journal article" date="2019" name="Curr. Biol.">
        <title>Genome Sequence of Striga asiatica Provides Insight into the Evolution of Plant Parasitism.</title>
        <authorList>
            <person name="Yoshida S."/>
            <person name="Kim S."/>
            <person name="Wafula E.K."/>
            <person name="Tanskanen J."/>
            <person name="Kim Y.M."/>
            <person name="Honaas L."/>
            <person name="Yang Z."/>
            <person name="Spallek T."/>
            <person name="Conn C.E."/>
            <person name="Ichihashi Y."/>
            <person name="Cheong K."/>
            <person name="Cui S."/>
            <person name="Der J.P."/>
            <person name="Gundlach H."/>
            <person name="Jiao Y."/>
            <person name="Hori C."/>
            <person name="Ishida J.K."/>
            <person name="Kasahara H."/>
            <person name="Kiba T."/>
            <person name="Kim M.S."/>
            <person name="Koo N."/>
            <person name="Laohavisit A."/>
            <person name="Lee Y.H."/>
            <person name="Lumba S."/>
            <person name="McCourt P."/>
            <person name="Mortimer J.C."/>
            <person name="Mutuku J.M."/>
            <person name="Nomura T."/>
            <person name="Sasaki-Sekimoto Y."/>
            <person name="Seto Y."/>
            <person name="Wang Y."/>
            <person name="Wakatake T."/>
            <person name="Sakakibara H."/>
            <person name="Demura T."/>
            <person name="Yamaguchi S."/>
            <person name="Yoneyama K."/>
            <person name="Manabe R.I."/>
            <person name="Nelson D.C."/>
            <person name="Schulman A.H."/>
            <person name="Timko M.P."/>
            <person name="dePamphilis C.W."/>
            <person name="Choi D."/>
            <person name="Shirasu K."/>
        </authorList>
    </citation>
    <scope>NUCLEOTIDE SEQUENCE [LARGE SCALE GENOMIC DNA]</scope>
    <source>
        <strain evidence="2">cv. UVA1</strain>
    </source>
</reference>
<evidence type="ECO:0000313" key="2">
    <source>
        <dbReference type="Proteomes" id="UP000325081"/>
    </source>
</evidence>
<sequence length="125" mass="12729">MPVVGHWIPSDLENAAWVASGTGWDALVLEQTQASAGISGACSAVVGLLCRRGQALGVWNHAGVHGLAGACYLVQGIEAQSTRAVVMCGVQVMRGGAGRRGSSQLGPGTWSGCVATGNLKIELDQ</sequence>